<name>A0ABN9Y2H2_9DINO</name>
<feature type="compositionally biased region" description="Basic and acidic residues" evidence="1">
    <location>
        <begin position="1"/>
        <end position="16"/>
    </location>
</feature>
<sequence length="257" mass="27997">MEAAWREYCEAEHSSSDDGSSESSSPELEGTTSAPIADSCPRLTASLGLLSPMDIRFSQMKMRHLFGDGRRIAEAIQAIRQVPCTEEESAAHAGAKWRLEFPFPPIEVVRWRCKLRDNTGRPRLDPDTGEELYDSEENWFTLDNRRLYCLQEAWSVTMSWFLPLSSFVVRSSFVLSSTLLPSSLRPLLAPPPPRPGWLESAPPQICAGCAAAESAASGAAELVKAAPSALQLARLAPSQDLVAEPALARGRGALTGL</sequence>
<gene>
    <name evidence="2" type="ORF">PCOR1329_LOCUS81911</name>
</gene>
<evidence type="ECO:0000313" key="3">
    <source>
        <dbReference type="Proteomes" id="UP001189429"/>
    </source>
</evidence>
<organism evidence="2 3">
    <name type="scientific">Prorocentrum cordatum</name>
    <dbReference type="NCBI Taxonomy" id="2364126"/>
    <lineage>
        <taxon>Eukaryota</taxon>
        <taxon>Sar</taxon>
        <taxon>Alveolata</taxon>
        <taxon>Dinophyceae</taxon>
        <taxon>Prorocentrales</taxon>
        <taxon>Prorocentraceae</taxon>
        <taxon>Prorocentrum</taxon>
    </lineage>
</organism>
<keyword evidence="3" id="KW-1185">Reference proteome</keyword>
<dbReference type="Proteomes" id="UP001189429">
    <property type="component" value="Unassembled WGS sequence"/>
</dbReference>
<reference evidence="2" key="1">
    <citation type="submission" date="2023-10" db="EMBL/GenBank/DDBJ databases">
        <authorList>
            <person name="Chen Y."/>
            <person name="Shah S."/>
            <person name="Dougan E. K."/>
            <person name="Thang M."/>
            <person name="Chan C."/>
        </authorList>
    </citation>
    <scope>NUCLEOTIDE SEQUENCE [LARGE SCALE GENOMIC DNA]</scope>
</reference>
<feature type="region of interest" description="Disordered" evidence="1">
    <location>
        <begin position="1"/>
        <end position="39"/>
    </location>
</feature>
<evidence type="ECO:0000256" key="1">
    <source>
        <dbReference type="SAM" id="MobiDB-lite"/>
    </source>
</evidence>
<dbReference type="EMBL" id="CAUYUJ010021726">
    <property type="protein sequence ID" value="CAK0906660.1"/>
    <property type="molecule type" value="Genomic_DNA"/>
</dbReference>
<proteinExistence type="predicted"/>
<comment type="caution">
    <text evidence="2">The sequence shown here is derived from an EMBL/GenBank/DDBJ whole genome shotgun (WGS) entry which is preliminary data.</text>
</comment>
<protein>
    <submittedName>
        <fullName evidence="2">Uncharacterized protein</fullName>
    </submittedName>
</protein>
<accession>A0ABN9Y2H2</accession>
<feature type="compositionally biased region" description="Low complexity" evidence="1">
    <location>
        <begin position="17"/>
        <end position="33"/>
    </location>
</feature>
<evidence type="ECO:0000313" key="2">
    <source>
        <dbReference type="EMBL" id="CAK0906660.1"/>
    </source>
</evidence>